<accession>A0A291QWS5</accession>
<proteinExistence type="predicted"/>
<name>A0A291QWS5_9BACT</name>
<evidence type="ECO:0008006" key="3">
    <source>
        <dbReference type="Google" id="ProtNLM"/>
    </source>
</evidence>
<dbReference type="KEGG" id="cbae:COR50_15125"/>
<evidence type="ECO:0000313" key="2">
    <source>
        <dbReference type="Proteomes" id="UP000220133"/>
    </source>
</evidence>
<dbReference type="RefSeq" id="WP_098194761.1">
    <property type="nucleotide sequence ID" value="NZ_CP023777.1"/>
</dbReference>
<organism evidence="1 2">
    <name type="scientific">Chitinophaga caeni</name>
    <dbReference type="NCBI Taxonomy" id="2029983"/>
    <lineage>
        <taxon>Bacteria</taxon>
        <taxon>Pseudomonadati</taxon>
        <taxon>Bacteroidota</taxon>
        <taxon>Chitinophagia</taxon>
        <taxon>Chitinophagales</taxon>
        <taxon>Chitinophagaceae</taxon>
        <taxon>Chitinophaga</taxon>
    </lineage>
</organism>
<dbReference type="OrthoDB" id="1062680at2"/>
<dbReference type="AlphaFoldDB" id="A0A291QWS5"/>
<protein>
    <recommendedName>
        <fullName evidence="3">DUF4249 domain-containing protein</fullName>
    </recommendedName>
</protein>
<dbReference type="Proteomes" id="UP000220133">
    <property type="component" value="Chromosome"/>
</dbReference>
<evidence type="ECO:0000313" key="1">
    <source>
        <dbReference type="EMBL" id="ATL48387.1"/>
    </source>
</evidence>
<dbReference type="Pfam" id="PF14054">
    <property type="entry name" value="DUF4249"/>
    <property type="match status" value="1"/>
</dbReference>
<keyword evidence="2" id="KW-1185">Reference proteome</keyword>
<reference evidence="1 2" key="1">
    <citation type="submission" date="2017-10" db="EMBL/GenBank/DDBJ databases">
        <title>Paenichitinophaga pekingensis gen. nov., sp. nov., isolated from activated sludge.</title>
        <authorList>
            <person name="Jin D."/>
            <person name="Kong X."/>
            <person name="Deng Y."/>
            <person name="Bai Z."/>
        </authorList>
    </citation>
    <scope>NUCLEOTIDE SEQUENCE [LARGE SCALE GENOMIC DNA]</scope>
    <source>
        <strain evidence="1 2">13</strain>
    </source>
</reference>
<dbReference type="EMBL" id="CP023777">
    <property type="protein sequence ID" value="ATL48387.1"/>
    <property type="molecule type" value="Genomic_DNA"/>
</dbReference>
<dbReference type="InterPro" id="IPR025345">
    <property type="entry name" value="DUF4249"/>
</dbReference>
<sequence length="390" mass="44458">MDRKHLHKNWKMYIAAVAATVWLLAYCRDPYDPGIKGQDLDYLVVDGIITTGEDTTVIKLSRSVPLSEEVKTVPEKGAAVSIEIEGAETYGLAETAPGEYKGIATKLAAGQNCRLVIATANGKHYRSASVPVRRTPPIDSIGIYRYHDGMQTYVDASDPSGETRYYRWSYEGTYEYRSQYIAYIYFDRTDSLIKQNGYDYYIELYRCWQEDPSTQLFVATSEQLGQDEIYHAPLKLFTHNDPRLAWGYSMLLKQYALTPQAYDYYKNLRAVTEQLGDIFGQLPSELRGNISCDEDPSETVIGFMSAATLSKKRQFFGRPGNWTYREVCETADTVTTTTKLGRYQHFSTSNVFPVYINNDDQKKELGKIRNFNCIDCRSQGGTNVMPEFWP</sequence>
<gene>
    <name evidence="1" type="ORF">COR50_15125</name>
</gene>